<reference evidence="2 3" key="1">
    <citation type="journal article" date="2020" name="Int. J. Syst. Evol. Microbiol.">
        <title>Reclassification of Streptomyces castelarensis and Streptomyces sporoclivatus as later heterotypic synonyms of Streptomyces antimycoticus.</title>
        <authorList>
            <person name="Komaki H."/>
            <person name="Tamura T."/>
        </authorList>
    </citation>
    <scope>NUCLEOTIDE SEQUENCE [LARGE SCALE GENOMIC DNA]</scope>
    <source>
        <strain evidence="2 3">NBRC 13459</strain>
    </source>
</reference>
<dbReference type="AlphaFoldDB" id="A0A4D4LEJ6"/>
<evidence type="ECO:0000313" key="3">
    <source>
        <dbReference type="Proteomes" id="UP000301309"/>
    </source>
</evidence>
<accession>A0A4D4LEJ6</accession>
<dbReference type="Proteomes" id="UP000301309">
    <property type="component" value="Unassembled WGS sequence"/>
</dbReference>
<gene>
    <name evidence="2" type="ORF">SVIO_081530</name>
</gene>
<feature type="compositionally biased region" description="Basic and acidic residues" evidence="1">
    <location>
        <begin position="1"/>
        <end position="10"/>
    </location>
</feature>
<keyword evidence="3" id="KW-1185">Reference proteome</keyword>
<comment type="caution">
    <text evidence="2">The sequence shown here is derived from an EMBL/GenBank/DDBJ whole genome shotgun (WGS) entry which is preliminary data.</text>
</comment>
<evidence type="ECO:0000313" key="2">
    <source>
        <dbReference type="EMBL" id="GDY57530.1"/>
    </source>
</evidence>
<sequence length="142" mass="15329">MGEGDQRREAGVAVDELPGAVDRVDDPHGRVAAEGGEHGRIGVHRLLAHHHGAGQQLGEGVGQMLLGLPVGGGDQVVRALLLDDLMGGELPEARYDLVGNRRADRLLHRAEITGEKFIDHAFIESRLGDHRWHGGYRTASSR</sequence>
<organism evidence="2 3">
    <name type="scientific">Streptomyces violaceusniger</name>
    <dbReference type="NCBI Taxonomy" id="68280"/>
    <lineage>
        <taxon>Bacteria</taxon>
        <taxon>Bacillati</taxon>
        <taxon>Actinomycetota</taxon>
        <taxon>Actinomycetes</taxon>
        <taxon>Kitasatosporales</taxon>
        <taxon>Streptomycetaceae</taxon>
        <taxon>Streptomyces</taxon>
        <taxon>Streptomyces violaceusniger group</taxon>
    </lineage>
</organism>
<dbReference type="EMBL" id="BJHW01000001">
    <property type="protein sequence ID" value="GDY57530.1"/>
    <property type="molecule type" value="Genomic_DNA"/>
</dbReference>
<name>A0A4D4LEJ6_STRVO</name>
<feature type="region of interest" description="Disordered" evidence="1">
    <location>
        <begin position="1"/>
        <end position="27"/>
    </location>
</feature>
<evidence type="ECO:0000256" key="1">
    <source>
        <dbReference type="SAM" id="MobiDB-lite"/>
    </source>
</evidence>
<proteinExistence type="predicted"/>
<protein>
    <submittedName>
        <fullName evidence="2">Uncharacterized protein</fullName>
    </submittedName>
</protein>